<dbReference type="STRING" id="686340.Metal_0186"/>
<feature type="transmembrane region" description="Helical" evidence="5">
    <location>
        <begin position="97"/>
        <end position="122"/>
    </location>
</feature>
<evidence type="ECO:0000256" key="5">
    <source>
        <dbReference type="SAM" id="Phobius"/>
    </source>
</evidence>
<evidence type="ECO:0000256" key="2">
    <source>
        <dbReference type="ARBA" id="ARBA00022692"/>
    </source>
</evidence>
<keyword evidence="3 5" id="KW-1133">Transmembrane helix</keyword>
<proteinExistence type="predicted"/>
<dbReference type="InterPro" id="IPR007829">
    <property type="entry name" value="TM2"/>
</dbReference>
<dbReference type="AlphaFoldDB" id="H8GKP5"/>
<name>H8GKP5_METAL</name>
<comment type="subcellular location">
    <subcellularLocation>
        <location evidence="1">Membrane</location>
        <topology evidence="1">Multi-pass membrane protein</topology>
    </subcellularLocation>
</comment>
<keyword evidence="8" id="KW-1185">Reference proteome</keyword>
<feature type="transmembrane region" description="Helical" evidence="5">
    <location>
        <begin position="72"/>
        <end position="91"/>
    </location>
</feature>
<evidence type="ECO:0000256" key="4">
    <source>
        <dbReference type="ARBA" id="ARBA00023136"/>
    </source>
</evidence>
<reference evidence="7 8" key="1">
    <citation type="journal article" date="2013" name="Genome Announc.">
        <title>Genome Sequence of the Obligate Gammaproteobacterial Methanotroph Methylomicrobium album Strain BG8.</title>
        <authorList>
            <person name="Kits K.D."/>
            <person name="Kalyuzhnaya M.G."/>
            <person name="Klotz M.G."/>
            <person name="Jetten M.S."/>
            <person name="Op den Camp H.J."/>
            <person name="Vuilleumier S."/>
            <person name="Bringel F."/>
            <person name="Dispirito A.A."/>
            <person name="Murrell J.C."/>
            <person name="Bruce D."/>
            <person name="Cheng J.F."/>
            <person name="Copeland A."/>
            <person name="Goodwin L."/>
            <person name="Hauser L."/>
            <person name="Lajus A."/>
            <person name="Land M.L."/>
            <person name="Lapidus A."/>
            <person name="Lucas S."/>
            <person name="Medigue C."/>
            <person name="Pitluck S."/>
            <person name="Woyke T."/>
            <person name="Zeytun A."/>
            <person name="Stein L.Y."/>
        </authorList>
    </citation>
    <scope>NUCLEOTIDE SEQUENCE [LARGE SCALE GENOMIC DNA]</scope>
    <source>
        <strain evidence="7 8">BG8</strain>
    </source>
</reference>
<feature type="domain" description="TM2" evidence="6">
    <location>
        <begin position="69"/>
        <end position="106"/>
    </location>
</feature>
<evidence type="ECO:0000313" key="8">
    <source>
        <dbReference type="Proteomes" id="UP000005090"/>
    </source>
</evidence>
<protein>
    <submittedName>
        <fullName evidence="7">Putative membrane protein</fullName>
    </submittedName>
</protein>
<evidence type="ECO:0000256" key="3">
    <source>
        <dbReference type="ARBA" id="ARBA00022989"/>
    </source>
</evidence>
<gene>
    <name evidence="7" type="ORF">Metal_0186</name>
</gene>
<dbReference type="EMBL" id="CM001475">
    <property type="protein sequence ID" value="EIC28053.1"/>
    <property type="molecule type" value="Genomic_DNA"/>
</dbReference>
<evidence type="ECO:0000256" key="1">
    <source>
        <dbReference type="ARBA" id="ARBA00004141"/>
    </source>
</evidence>
<dbReference type="RefSeq" id="WP_005368710.1">
    <property type="nucleotide sequence ID" value="NZ_CM001475.1"/>
</dbReference>
<evidence type="ECO:0000313" key="7">
    <source>
        <dbReference type="EMBL" id="EIC28053.1"/>
    </source>
</evidence>
<dbReference type="Proteomes" id="UP000005090">
    <property type="component" value="Chromosome"/>
</dbReference>
<dbReference type="eggNOG" id="COG2314">
    <property type="taxonomic scope" value="Bacteria"/>
</dbReference>
<evidence type="ECO:0000259" key="6">
    <source>
        <dbReference type="Pfam" id="PF05154"/>
    </source>
</evidence>
<sequence length="142" mass="15793">MIGKVQSFDPESGSGAIESEGQTYPFEIKDWVEGVPPEADDEVRFDPEGGHAVRVGLLGVSREEPKAVKSKYLAGLLSLLFGWAGLSRFYLGYYKVGFIQVLLTLFLVYAKFLVFVPQWGFLEAVLLLSSKFDRDAKGRPLK</sequence>
<dbReference type="Pfam" id="PF05154">
    <property type="entry name" value="TM2"/>
    <property type="match status" value="1"/>
</dbReference>
<organism evidence="7 8">
    <name type="scientific">Methylomicrobium album BG8</name>
    <dbReference type="NCBI Taxonomy" id="686340"/>
    <lineage>
        <taxon>Bacteria</taxon>
        <taxon>Pseudomonadati</taxon>
        <taxon>Pseudomonadota</taxon>
        <taxon>Gammaproteobacteria</taxon>
        <taxon>Methylococcales</taxon>
        <taxon>Methylococcaceae</taxon>
        <taxon>Methylomicrobium</taxon>
    </lineage>
</organism>
<dbReference type="GO" id="GO:0016020">
    <property type="term" value="C:membrane"/>
    <property type="evidence" value="ECO:0007669"/>
    <property type="project" value="UniProtKB-SubCell"/>
</dbReference>
<accession>H8GKP5</accession>
<dbReference type="HOGENOM" id="CLU_081297_4_0_6"/>
<keyword evidence="2 5" id="KW-0812">Transmembrane</keyword>
<keyword evidence="4 5" id="KW-0472">Membrane</keyword>